<evidence type="ECO:0000256" key="1">
    <source>
        <dbReference type="SAM" id="Phobius"/>
    </source>
</evidence>
<evidence type="ECO:0000313" key="4">
    <source>
        <dbReference type="Proteomes" id="UP000266016"/>
    </source>
</evidence>
<feature type="transmembrane region" description="Helical" evidence="1">
    <location>
        <begin position="55"/>
        <end position="73"/>
    </location>
</feature>
<keyword evidence="3" id="KW-0482">Metalloprotease</keyword>
<evidence type="ECO:0000259" key="2">
    <source>
        <dbReference type="Pfam" id="PF02517"/>
    </source>
</evidence>
<dbReference type="PANTHER" id="PTHR43592:SF15">
    <property type="entry name" value="CAAX AMINO TERMINAL PROTEASE FAMILY PROTEIN"/>
    <property type="match status" value="1"/>
</dbReference>
<keyword evidence="3" id="KW-0378">Hydrolase</keyword>
<organism evidence="3 4">
    <name type="scientific">Peribacillus asahii</name>
    <dbReference type="NCBI Taxonomy" id="228899"/>
    <lineage>
        <taxon>Bacteria</taxon>
        <taxon>Bacillati</taxon>
        <taxon>Bacillota</taxon>
        <taxon>Bacilli</taxon>
        <taxon>Bacillales</taxon>
        <taxon>Bacillaceae</taxon>
        <taxon>Peribacillus</taxon>
    </lineage>
</organism>
<keyword evidence="3" id="KW-0645">Protease</keyword>
<name>A0A398BG45_9BACI</name>
<comment type="caution">
    <text evidence="3">The sequence shown here is derived from an EMBL/GenBank/DDBJ whole genome shotgun (WGS) entry which is preliminary data.</text>
</comment>
<evidence type="ECO:0000313" key="3">
    <source>
        <dbReference type="EMBL" id="RID89265.1"/>
    </source>
</evidence>
<feature type="transmembrane region" description="Helical" evidence="1">
    <location>
        <begin position="143"/>
        <end position="162"/>
    </location>
</feature>
<dbReference type="InterPro" id="IPR003675">
    <property type="entry name" value="Rce1/LyrA-like_dom"/>
</dbReference>
<feature type="transmembrane region" description="Helical" evidence="1">
    <location>
        <begin position="93"/>
        <end position="111"/>
    </location>
</feature>
<dbReference type="EMBL" id="QWVS01000002">
    <property type="protein sequence ID" value="RID89265.1"/>
    <property type="molecule type" value="Genomic_DNA"/>
</dbReference>
<dbReference type="GO" id="GO:0008237">
    <property type="term" value="F:metallopeptidase activity"/>
    <property type="evidence" value="ECO:0007669"/>
    <property type="project" value="UniProtKB-KW"/>
</dbReference>
<dbReference type="GO" id="GO:0004175">
    <property type="term" value="F:endopeptidase activity"/>
    <property type="evidence" value="ECO:0007669"/>
    <property type="project" value="UniProtKB-ARBA"/>
</dbReference>
<gene>
    <name evidence="3" type="ORF">D1953_01480</name>
</gene>
<feature type="transmembrane region" description="Helical" evidence="1">
    <location>
        <begin position="117"/>
        <end position="136"/>
    </location>
</feature>
<dbReference type="GO" id="GO:0080120">
    <property type="term" value="P:CAAX-box protein maturation"/>
    <property type="evidence" value="ECO:0007669"/>
    <property type="project" value="UniProtKB-ARBA"/>
</dbReference>
<keyword evidence="1" id="KW-0812">Transmembrane</keyword>
<dbReference type="PANTHER" id="PTHR43592">
    <property type="entry name" value="CAAX AMINO TERMINAL PROTEASE"/>
    <property type="match status" value="1"/>
</dbReference>
<keyword evidence="4" id="KW-1185">Reference proteome</keyword>
<feature type="transmembrane region" description="Helical" evidence="1">
    <location>
        <begin position="168"/>
        <end position="186"/>
    </location>
</feature>
<dbReference type="AlphaFoldDB" id="A0A398BG45"/>
<dbReference type="GO" id="GO:0006508">
    <property type="term" value="P:proteolysis"/>
    <property type="evidence" value="ECO:0007669"/>
    <property type="project" value="UniProtKB-KW"/>
</dbReference>
<dbReference type="Proteomes" id="UP000266016">
    <property type="component" value="Unassembled WGS sequence"/>
</dbReference>
<sequence length="196" mass="22763">MKNKQAELINQLSDKELLYNLVLTQIILLTISFFLGIILFKDYSAFFDLFHLGDIRIITIGLPIGILVVLYDLFMMKVTPARFHDDGGINERIFSSLSSPMIIVVTFLIAFCEEVLFRGVLQTHIGLVWTSIIFAVVHYRYLFNWYLFVNVMMLSFGLGWLYEETRNLWIVITAHFVIDMLLGLIIRKKNRKGCLT</sequence>
<feature type="domain" description="CAAX prenyl protease 2/Lysostaphin resistance protein A-like" evidence="2">
    <location>
        <begin position="99"/>
        <end position="180"/>
    </location>
</feature>
<feature type="transmembrane region" description="Helical" evidence="1">
    <location>
        <begin position="21"/>
        <end position="40"/>
    </location>
</feature>
<keyword evidence="1" id="KW-0472">Membrane</keyword>
<accession>A0A398BG45</accession>
<dbReference type="RefSeq" id="WP_119115374.1">
    <property type="nucleotide sequence ID" value="NZ_QWVS01000002.1"/>
</dbReference>
<proteinExistence type="predicted"/>
<protein>
    <submittedName>
        <fullName evidence="3">CPBP family intramembrane metalloprotease</fullName>
    </submittedName>
</protein>
<keyword evidence="1" id="KW-1133">Transmembrane helix</keyword>
<dbReference type="Pfam" id="PF02517">
    <property type="entry name" value="Rce1-like"/>
    <property type="match status" value="1"/>
</dbReference>
<reference evidence="3 4" key="1">
    <citation type="submission" date="2018-08" db="EMBL/GenBank/DDBJ databases">
        <title>Bacillus jemisoniae sp. nov., Bacillus chryseoplanitiae sp. nov., Bacillus resnikiae sp. nov., and Bacillus frankliniae sp. nov., isolated from Viking spacecraft and associated surfaces.</title>
        <authorList>
            <person name="Seuylemezian A."/>
            <person name="Vaishampayan P."/>
        </authorList>
    </citation>
    <scope>NUCLEOTIDE SEQUENCE [LARGE SCALE GENOMIC DNA]</scope>
    <source>
        <strain evidence="3 4">MA001</strain>
    </source>
</reference>